<organism evidence="1 2">
    <name type="scientific">Schistosoma mansoni</name>
    <name type="common">Blood fluke</name>
    <dbReference type="NCBI Taxonomy" id="6183"/>
    <lineage>
        <taxon>Eukaryota</taxon>
        <taxon>Metazoa</taxon>
        <taxon>Spiralia</taxon>
        <taxon>Lophotrochozoa</taxon>
        <taxon>Platyhelminthes</taxon>
        <taxon>Trematoda</taxon>
        <taxon>Digenea</taxon>
        <taxon>Strigeidida</taxon>
        <taxon>Schistosomatoidea</taxon>
        <taxon>Schistosomatidae</taxon>
        <taxon>Schistosoma</taxon>
    </lineage>
</organism>
<protein>
    <submittedName>
        <fullName evidence="2">Uncharacterized protein</fullName>
    </submittedName>
</protein>
<dbReference type="AlphaFoldDB" id="A0A5K4FAL8"/>
<evidence type="ECO:0000313" key="2">
    <source>
        <dbReference type="WBParaSite" id="Smp_328010.1"/>
    </source>
</evidence>
<reference evidence="1" key="1">
    <citation type="journal article" date="2012" name="PLoS Negl. Trop. Dis.">
        <title>A systematically improved high quality genome and transcriptome of the human blood fluke Schistosoma mansoni.</title>
        <authorList>
            <person name="Protasio A.V."/>
            <person name="Tsai I.J."/>
            <person name="Babbage A."/>
            <person name="Nichol S."/>
            <person name="Hunt M."/>
            <person name="Aslett M.A."/>
            <person name="De Silva N."/>
            <person name="Velarde G.S."/>
            <person name="Anderson T.J."/>
            <person name="Clark R.C."/>
            <person name="Davidson C."/>
            <person name="Dillon G.P."/>
            <person name="Holroyd N.E."/>
            <person name="LoVerde P.T."/>
            <person name="Lloyd C."/>
            <person name="McQuillan J."/>
            <person name="Oliveira G."/>
            <person name="Otto T.D."/>
            <person name="Parker-Manuel S.J."/>
            <person name="Quail M.A."/>
            <person name="Wilson R.A."/>
            <person name="Zerlotini A."/>
            <person name="Dunne D.W."/>
            <person name="Berriman M."/>
        </authorList>
    </citation>
    <scope>NUCLEOTIDE SEQUENCE [LARGE SCALE GENOMIC DNA]</scope>
    <source>
        <strain evidence="1">Puerto Rican</strain>
    </source>
</reference>
<sequence length="84" mass="10116">MDKWECNYLVFFVRTKKELRDGVEWVSDMFADIMKNIMCMRTFFMDFVHVEISITPMSNMISCAQKSQIYTGRDFQSLYKKVFN</sequence>
<evidence type="ECO:0000313" key="1">
    <source>
        <dbReference type="Proteomes" id="UP000008854"/>
    </source>
</evidence>
<proteinExistence type="predicted"/>
<name>A0A5K4FAL8_SCHMA</name>
<dbReference type="Proteomes" id="UP000008854">
    <property type="component" value="Unassembled WGS sequence"/>
</dbReference>
<accession>A0A5K4FAL8</accession>
<dbReference type="InParanoid" id="A0A5K4FAL8"/>
<reference evidence="2" key="2">
    <citation type="submission" date="2019-11" db="UniProtKB">
        <authorList>
            <consortium name="WormBaseParasite"/>
        </authorList>
    </citation>
    <scope>IDENTIFICATION</scope>
    <source>
        <strain evidence="2">Puerto Rican</strain>
    </source>
</reference>
<keyword evidence="1" id="KW-1185">Reference proteome</keyword>
<dbReference type="WBParaSite" id="Smp_328010.1">
    <property type="protein sequence ID" value="Smp_328010.1"/>
    <property type="gene ID" value="Smp_328010"/>
</dbReference>